<evidence type="ECO:0000313" key="2">
    <source>
        <dbReference type="EMBL" id="KAF9593431.1"/>
    </source>
</evidence>
<sequence length="284" mass="32955">MPNLPWVVLGDFNVVLHNDEKKGGLPPRRSSMLEFLNWYNNCDLQPSDHVGLKYTWCNNQHGSGRILARLDRVFYNQAWIQKFGGWRYKVGSREGSDHAPLLGAVAHIPRPHNVPFRFNQAWTSHKEFKDFMKCSWPSFVEGSPIFRMNKKLRMLKESLKTWNISVFGNIEQAVNKAQAGFALAQAEADNDPTNDRCKTEMEEKEEALLLARKNISTFWKMKSKDSWLNGNDKNSLIFTEPSNKRQTNSLSLELQTEDNVLLHSQADISHYIVQYYTDKFCIRR</sequence>
<dbReference type="GO" id="GO:0003824">
    <property type="term" value="F:catalytic activity"/>
    <property type="evidence" value="ECO:0007669"/>
    <property type="project" value="InterPro"/>
</dbReference>
<dbReference type="SUPFAM" id="SSF56219">
    <property type="entry name" value="DNase I-like"/>
    <property type="match status" value="1"/>
</dbReference>
<dbReference type="Pfam" id="PF03372">
    <property type="entry name" value="Exo_endo_phos"/>
    <property type="match status" value="1"/>
</dbReference>
<dbReference type="Proteomes" id="UP000631114">
    <property type="component" value="Unassembled WGS sequence"/>
</dbReference>
<reference evidence="2 3" key="1">
    <citation type="submission" date="2020-10" db="EMBL/GenBank/DDBJ databases">
        <title>The Coptis chinensis genome and diversification of protoberbering-type alkaloids.</title>
        <authorList>
            <person name="Wang B."/>
            <person name="Shu S."/>
            <person name="Song C."/>
            <person name="Liu Y."/>
        </authorList>
    </citation>
    <scope>NUCLEOTIDE SEQUENCE [LARGE SCALE GENOMIC DNA]</scope>
    <source>
        <strain evidence="2">HL-2020</strain>
        <tissue evidence="2">Leaf</tissue>
    </source>
</reference>
<dbReference type="OrthoDB" id="1741802at2759"/>
<dbReference type="InterPro" id="IPR005135">
    <property type="entry name" value="Endo/exonuclease/phosphatase"/>
</dbReference>
<feature type="domain" description="Endonuclease/exonuclease/phosphatase" evidence="1">
    <location>
        <begin position="3"/>
        <end position="98"/>
    </location>
</feature>
<dbReference type="Gene3D" id="3.60.10.10">
    <property type="entry name" value="Endonuclease/exonuclease/phosphatase"/>
    <property type="match status" value="1"/>
</dbReference>
<accession>A0A835H545</accession>
<organism evidence="2 3">
    <name type="scientific">Coptis chinensis</name>
    <dbReference type="NCBI Taxonomy" id="261450"/>
    <lineage>
        <taxon>Eukaryota</taxon>
        <taxon>Viridiplantae</taxon>
        <taxon>Streptophyta</taxon>
        <taxon>Embryophyta</taxon>
        <taxon>Tracheophyta</taxon>
        <taxon>Spermatophyta</taxon>
        <taxon>Magnoliopsida</taxon>
        <taxon>Ranunculales</taxon>
        <taxon>Ranunculaceae</taxon>
        <taxon>Coptidoideae</taxon>
        <taxon>Coptis</taxon>
    </lineage>
</organism>
<name>A0A835H545_9MAGN</name>
<dbReference type="PANTHER" id="PTHR33710:SF71">
    <property type="entry name" value="ENDONUCLEASE_EXONUCLEASE_PHOSPHATASE DOMAIN-CONTAINING PROTEIN"/>
    <property type="match status" value="1"/>
</dbReference>
<dbReference type="AlphaFoldDB" id="A0A835H545"/>
<gene>
    <name evidence="2" type="ORF">IFM89_022897</name>
</gene>
<keyword evidence="3" id="KW-1185">Reference proteome</keyword>
<evidence type="ECO:0000259" key="1">
    <source>
        <dbReference type="Pfam" id="PF03372"/>
    </source>
</evidence>
<dbReference type="PANTHER" id="PTHR33710">
    <property type="entry name" value="BNAC02G09200D PROTEIN"/>
    <property type="match status" value="1"/>
</dbReference>
<proteinExistence type="predicted"/>
<dbReference type="InterPro" id="IPR036691">
    <property type="entry name" value="Endo/exonu/phosph_ase_sf"/>
</dbReference>
<protein>
    <recommendedName>
        <fullName evidence="1">Endonuclease/exonuclease/phosphatase domain-containing protein</fullName>
    </recommendedName>
</protein>
<evidence type="ECO:0000313" key="3">
    <source>
        <dbReference type="Proteomes" id="UP000631114"/>
    </source>
</evidence>
<comment type="caution">
    <text evidence="2">The sequence shown here is derived from an EMBL/GenBank/DDBJ whole genome shotgun (WGS) entry which is preliminary data.</text>
</comment>
<dbReference type="EMBL" id="JADFTS010000008">
    <property type="protein sequence ID" value="KAF9593431.1"/>
    <property type="molecule type" value="Genomic_DNA"/>
</dbReference>